<keyword evidence="2" id="KW-0647">Proteasome</keyword>
<evidence type="ECO:0000256" key="2">
    <source>
        <dbReference type="ARBA" id="ARBA00022942"/>
    </source>
</evidence>
<keyword evidence="5" id="KW-1185">Reference proteome</keyword>
<reference evidence="4 5" key="1">
    <citation type="journal article" date="2024" name="Nat. Commun.">
        <title>Phylogenomics reveals the evolutionary origins of lichenization in chlorophyte algae.</title>
        <authorList>
            <person name="Puginier C."/>
            <person name="Libourel C."/>
            <person name="Otte J."/>
            <person name="Skaloud P."/>
            <person name="Haon M."/>
            <person name="Grisel S."/>
            <person name="Petersen M."/>
            <person name="Berrin J.G."/>
            <person name="Delaux P.M."/>
            <person name="Dal Grande F."/>
            <person name="Keller J."/>
        </authorList>
    </citation>
    <scope>NUCLEOTIDE SEQUENCE [LARGE SCALE GENOMIC DNA]</scope>
    <source>
        <strain evidence="4 5">SAG 216-7</strain>
    </source>
</reference>
<dbReference type="PROSITE" id="PS50250">
    <property type="entry name" value="PCI"/>
    <property type="match status" value="1"/>
</dbReference>
<dbReference type="InterPro" id="IPR040780">
    <property type="entry name" value="Rpn6_C_helix"/>
</dbReference>
<accession>A0ABR2YVJ8</accession>
<dbReference type="Gene3D" id="1.25.40.570">
    <property type="match status" value="1"/>
</dbReference>
<dbReference type="SMART" id="SM00753">
    <property type="entry name" value="PAM"/>
    <property type="match status" value="1"/>
</dbReference>
<dbReference type="PANTHER" id="PTHR10678">
    <property type="entry name" value="26S PROTEASOME NON-ATPASE REGULATORY SUBUNIT 11/COP9 SIGNALOSOME COMPLEX SUBUNIT 2"/>
    <property type="match status" value="1"/>
</dbReference>
<comment type="caution">
    <text evidence="4">The sequence shown here is derived from an EMBL/GenBank/DDBJ whole genome shotgun (WGS) entry which is preliminary data.</text>
</comment>
<evidence type="ECO:0000256" key="1">
    <source>
        <dbReference type="ARBA" id="ARBA00007454"/>
    </source>
</evidence>
<dbReference type="Pfam" id="PF18055">
    <property type="entry name" value="RPN6_N"/>
    <property type="match status" value="1"/>
</dbReference>
<protein>
    <recommendedName>
        <fullName evidence="3">PCI domain-containing protein</fullName>
    </recommendedName>
</protein>
<comment type="similarity">
    <text evidence="1">Belongs to the proteasome subunit S9 family.</text>
</comment>
<evidence type="ECO:0000313" key="5">
    <source>
        <dbReference type="Proteomes" id="UP001491310"/>
    </source>
</evidence>
<evidence type="ECO:0000313" key="4">
    <source>
        <dbReference type="EMBL" id="KAK9915830.1"/>
    </source>
</evidence>
<dbReference type="InterPro" id="IPR040773">
    <property type="entry name" value="Rpn6_N"/>
</dbReference>
<gene>
    <name evidence="4" type="ORF">WJX75_004664</name>
</gene>
<dbReference type="InterPro" id="IPR000717">
    <property type="entry name" value="PCI_dom"/>
</dbReference>
<dbReference type="SMART" id="SM00088">
    <property type="entry name" value="PINT"/>
    <property type="match status" value="1"/>
</dbReference>
<dbReference type="Pfam" id="PF01399">
    <property type="entry name" value="PCI"/>
    <property type="match status" value="1"/>
</dbReference>
<feature type="domain" description="PCI" evidence="3">
    <location>
        <begin position="220"/>
        <end position="388"/>
    </location>
</feature>
<dbReference type="SUPFAM" id="SSF48452">
    <property type="entry name" value="TPR-like"/>
    <property type="match status" value="1"/>
</dbReference>
<name>A0ABR2YVJ8_9CHLO</name>
<dbReference type="EMBL" id="JALJOT010000004">
    <property type="protein sequence ID" value="KAK9915830.1"/>
    <property type="molecule type" value="Genomic_DNA"/>
</dbReference>
<dbReference type="Proteomes" id="UP001491310">
    <property type="component" value="Unassembled WGS sequence"/>
</dbReference>
<dbReference type="Pfam" id="PF18503">
    <property type="entry name" value="RPN6_C_helix"/>
    <property type="match status" value="1"/>
</dbReference>
<dbReference type="InterPro" id="IPR036390">
    <property type="entry name" value="WH_DNA-bd_sf"/>
</dbReference>
<dbReference type="SUPFAM" id="SSF46785">
    <property type="entry name" value="Winged helix' DNA-binding domain"/>
    <property type="match status" value="1"/>
</dbReference>
<evidence type="ECO:0000259" key="3">
    <source>
        <dbReference type="PROSITE" id="PS50250"/>
    </source>
</evidence>
<proteinExistence type="inferred from homology"/>
<dbReference type="InterPro" id="IPR011990">
    <property type="entry name" value="TPR-like_helical_dom_sf"/>
</dbReference>
<dbReference type="InterPro" id="IPR050871">
    <property type="entry name" value="26S_Proteasome/COP9_Components"/>
</dbReference>
<organism evidence="4 5">
    <name type="scientific">Coccomyxa subellipsoidea</name>
    <dbReference type="NCBI Taxonomy" id="248742"/>
    <lineage>
        <taxon>Eukaryota</taxon>
        <taxon>Viridiplantae</taxon>
        <taxon>Chlorophyta</taxon>
        <taxon>core chlorophytes</taxon>
        <taxon>Trebouxiophyceae</taxon>
        <taxon>Trebouxiophyceae incertae sedis</taxon>
        <taxon>Coccomyxaceae</taxon>
        <taxon>Coccomyxa</taxon>
    </lineage>
</organism>
<sequence>MSGQKLTEQVASSSELPTEQAVASLRDVILGNYPNDAESVKAKELAIQKLSDVYAKEKDAVALKKLLTELRPLFSSFTKAKTAKIVRTIIETIAKVPDSTQLQLEVCKEQVEWAKSEKRTFLRQRIEARLANLYLGSKDFSAALALISRLLSEVKRLDDKLLLLDIHLLESRTHHALRNLPKAKAALTAARTAANAIYVPPSSQAEIDLQSGTLHAEEKDYKTAYSYFFEAFEALNSLDDPKATLALKYMLLSKVMMKDADEVPSLVSSKAGLKHAGVDVDAMLAIAKAYKERSLQDFQGALSAHEAQLMGDPIVRAHLSALYDTLLEGNLARLIEPFSRVEITHLADLIKLPRDLVLNKLSQMILDKKFAGTLDQGAGCLEVFESAIPDAVYPAALDTFSNMSRVVDTLFLRSQKIVV</sequence>